<accession>A0A4R2CVC7</accession>
<gene>
    <name evidence="18" type="ORF">EV665_108186</name>
</gene>
<evidence type="ECO:0000256" key="9">
    <source>
        <dbReference type="ARBA" id="ARBA00022982"/>
    </source>
</evidence>
<evidence type="ECO:0000313" key="18">
    <source>
        <dbReference type="EMBL" id="TCN45046.1"/>
    </source>
</evidence>
<keyword evidence="11" id="KW-0186">Copper</keyword>
<evidence type="ECO:0000256" key="13">
    <source>
        <dbReference type="ARBA" id="ARBA00024688"/>
    </source>
</evidence>
<comment type="caution">
    <text evidence="18">The sequence shown here is derived from an EMBL/GenBank/DDBJ whole genome shotgun (WGS) entry which is preliminary data.</text>
</comment>
<feature type="transmembrane region" description="Helical" evidence="16">
    <location>
        <begin position="44"/>
        <end position="66"/>
    </location>
</feature>
<keyword evidence="7" id="KW-0479">Metal-binding</keyword>
<keyword evidence="12 16" id="KW-0472">Membrane</keyword>
<dbReference type="InterPro" id="IPR002429">
    <property type="entry name" value="CcO_II-like_C"/>
</dbReference>
<dbReference type="GO" id="GO:0005507">
    <property type="term" value="F:copper ion binding"/>
    <property type="evidence" value="ECO:0007669"/>
    <property type="project" value="InterPro"/>
</dbReference>
<sequence length="234" mass="24974">MRRAIGFRGVLAFSSVLPLAGCTGDLSALDPAGPFAAAIADLWWLMLAGGAAIFLLVLGLFLLVLFRPGSGRRISPSRWIWVGGVVFPLVTLVALIGHGLIRGEYILNLRIGGDPVEVEARGSMWHWEFRYADGARASRGVLHIPVGRTVVVTATSEDVIHSFWAPRLGGKIDAIPGHAATVRILADRPGIYGGICSEYCGTGHDGMRFEVHAHPAEAYEAVLAGLSGEREAAR</sequence>
<dbReference type="RefSeq" id="WP_133034744.1">
    <property type="nucleotide sequence ID" value="NZ_BAABEI010000003.1"/>
</dbReference>
<protein>
    <recommendedName>
        <fullName evidence="3">cytochrome-c oxidase</fullName>
        <ecNumber evidence="3">7.1.1.9</ecNumber>
    </recommendedName>
    <alternativeName>
        <fullName evidence="14">Cytochrome aa3 subunit 2</fullName>
    </alternativeName>
</protein>
<dbReference type="InterPro" id="IPR014222">
    <property type="entry name" value="Cyt_c_oxidase_su2"/>
</dbReference>
<keyword evidence="5" id="KW-0679">Respiratory chain</keyword>
<dbReference type="Pfam" id="PF00116">
    <property type="entry name" value="COX2"/>
    <property type="match status" value="1"/>
</dbReference>
<keyword evidence="8" id="KW-1278">Translocase</keyword>
<dbReference type="GO" id="GO:0004129">
    <property type="term" value="F:cytochrome-c oxidase activity"/>
    <property type="evidence" value="ECO:0007669"/>
    <property type="project" value="UniProtKB-EC"/>
</dbReference>
<dbReference type="EMBL" id="SLVX01000008">
    <property type="protein sequence ID" value="TCN45046.1"/>
    <property type="molecule type" value="Genomic_DNA"/>
</dbReference>
<feature type="domain" description="Cytochrome oxidase subunit II copper A binding" evidence="17">
    <location>
        <begin position="113"/>
        <end position="225"/>
    </location>
</feature>
<dbReference type="Proteomes" id="UP000295351">
    <property type="component" value="Unassembled WGS sequence"/>
</dbReference>
<dbReference type="InterPro" id="IPR036257">
    <property type="entry name" value="Cyt_c_oxidase_su2_TM_sf"/>
</dbReference>
<keyword evidence="9" id="KW-0249">Electron transport</keyword>
<evidence type="ECO:0000256" key="2">
    <source>
        <dbReference type="ARBA" id="ARBA00007866"/>
    </source>
</evidence>
<evidence type="ECO:0000256" key="6">
    <source>
        <dbReference type="ARBA" id="ARBA00022692"/>
    </source>
</evidence>
<dbReference type="SUPFAM" id="SSF81464">
    <property type="entry name" value="Cytochrome c oxidase subunit II-like, transmembrane region"/>
    <property type="match status" value="1"/>
</dbReference>
<comment type="function">
    <text evidence="13">Subunits I and II form the functional core of the enzyme complex. Electrons originating in cytochrome c are transferred via heme a and Cu(A) to the binuclear center formed by heme a3 and Cu(B).</text>
</comment>
<organism evidence="18 19">
    <name type="scientific">Shinella granuli</name>
    <dbReference type="NCBI Taxonomy" id="323621"/>
    <lineage>
        <taxon>Bacteria</taxon>
        <taxon>Pseudomonadati</taxon>
        <taxon>Pseudomonadota</taxon>
        <taxon>Alphaproteobacteria</taxon>
        <taxon>Hyphomicrobiales</taxon>
        <taxon>Rhizobiaceae</taxon>
        <taxon>Shinella</taxon>
    </lineage>
</organism>
<dbReference type="EC" id="7.1.1.9" evidence="3"/>
<evidence type="ECO:0000256" key="8">
    <source>
        <dbReference type="ARBA" id="ARBA00022967"/>
    </source>
</evidence>
<name>A0A4R2CVC7_SHIGR</name>
<dbReference type="GO" id="GO:0016020">
    <property type="term" value="C:membrane"/>
    <property type="evidence" value="ECO:0007669"/>
    <property type="project" value="UniProtKB-SubCell"/>
</dbReference>
<keyword evidence="10 16" id="KW-1133">Transmembrane helix</keyword>
<dbReference type="Gene3D" id="1.10.287.90">
    <property type="match status" value="1"/>
</dbReference>
<evidence type="ECO:0000256" key="7">
    <source>
        <dbReference type="ARBA" id="ARBA00022723"/>
    </source>
</evidence>
<evidence type="ECO:0000256" key="11">
    <source>
        <dbReference type="ARBA" id="ARBA00023008"/>
    </source>
</evidence>
<keyword evidence="6 16" id="KW-0812">Transmembrane</keyword>
<dbReference type="PANTHER" id="PTHR22888">
    <property type="entry name" value="CYTOCHROME C OXIDASE, SUBUNIT II"/>
    <property type="match status" value="1"/>
</dbReference>
<dbReference type="InterPro" id="IPR045187">
    <property type="entry name" value="CcO_II"/>
</dbReference>
<evidence type="ECO:0000256" key="1">
    <source>
        <dbReference type="ARBA" id="ARBA00004141"/>
    </source>
</evidence>
<evidence type="ECO:0000256" key="12">
    <source>
        <dbReference type="ARBA" id="ARBA00023136"/>
    </source>
</evidence>
<dbReference type="InterPro" id="IPR001505">
    <property type="entry name" value="Copper_CuA"/>
</dbReference>
<evidence type="ECO:0000256" key="15">
    <source>
        <dbReference type="ARBA" id="ARBA00047816"/>
    </source>
</evidence>
<proteinExistence type="inferred from homology"/>
<dbReference type="Gene3D" id="2.60.40.420">
    <property type="entry name" value="Cupredoxins - blue copper proteins"/>
    <property type="match status" value="1"/>
</dbReference>
<dbReference type="SUPFAM" id="SSF49503">
    <property type="entry name" value="Cupredoxins"/>
    <property type="match status" value="1"/>
</dbReference>
<evidence type="ECO:0000313" key="19">
    <source>
        <dbReference type="Proteomes" id="UP000295351"/>
    </source>
</evidence>
<evidence type="ECO:0000256" key="14">
    <source>
        <dbReference type="ARBA" id="ARBA00031399"/>
    </source>
</evidence>
<comment type="catalytic activity">
    <reaction evidence="15">
        <text>4 Fe(II)-[cytochrome c] + O2 + 8 H(+)(in) = 4 Fe(III)-[cytochrome c] + 2 H2O + 4 H(+)(out)</text>
        <dbReference type="Rhea" id="RHEA:11436"/>
        <dbReference type="Rhea" id="RHEA-COMP:10350"/>
        <dbReference type="Rhea" id="RHEA-COMP:14399"/>
        <dbReference type="ChEBI" id="CHEBI:15377"/>
        <dbReference type="ChEBI" id="CHEBI:15378"/>
        <dbReference type="ChEBI" id="CHEBI:15379"/>
        <dbReference type="ChEBI" id="CHEBI:29033"/>
        <dbReference type="ChEBI" id="CHEBI:29034"/>
        <dbReference type="EC" id="7.1.1.9"/>
    </reaction>
</comment>
<dbReference type="NCBIfam" id="TIGR02866">
    <property type="entry name" value="CoxB"/>
    <property type="match status" value="1"/>
</dbReference>
<evidence type="ECO:0000256" key="4">
    <source>
        <dbReference type="ARBA" id="ARBA00022448"/>
    </source>
</evidence>
<dbReference type="PROSITE" id="PS00078">
    <property type="entry name" value="COX2"/>
    <property type="match status" value="1"/>
</dbReference>
<evidence type="ECO:0000256" key="10">
    <source>
        <dbReference type="ARBA" id="ARBA00022989"/>
    </source>
</evidence>
<comment type="subcellular location">
    <subcellularLocation>
        <location evidence="1">Membrane</location>
        <topology evidence="1">Multi-pass membrane protein</topology>
    </subcellularLocation>
</comment>
<evidence type="ECO:0000259" key="17">
    <source>
        <dbReference type="PROSITE" id="PS50857"/>
    </source>
</evidence>
<evidence type="ECO:0000256" key="16">
    <source>
        <dbReference type="SAM" id="Phobius"/>
    </source>
</evidence>
<evidence type="ECO:0000256" key="5">
    <source>
        <dbReference type="ARBA" id="ARBA00022660"/>
    </source>
</evidence>
<feature type="transmembrane region" description="Helical" evidence="16">
    <location>
        <begin position="78"/>
        <end position="101"/>
    </location>
</feature>
<dbReference type="GO" id="GO:0016491">
    <property type="term" value="F:oxidoreductase activity"/>
    <property type="evidence" value="ECO:0007669"/>
    <property type="project" value="InterPro"/>
</dbReference>
<reference evidence="18 19" key="1">
    <citation type="submission" date="2019-03" db="EMBL/GenBank/DDBJ databases">
        <title>Genomic Encyclopedia of Type Strains, Phase IV (KMG-IV): sequencing the most valuable type-strain genomes for metagenomic binning, comparative biology and taxonomic classification.</title>
        <authorList>
            <person name="Goeker M."/>
        </authorList>
    </citation>
    <scope>NUCLEOTIDE SEQUENCE [LARGE SCALE GENOMIC DNA]</scope>
    <source>
        <strain evidence="18 19">DSM 18401</strain>
    </source>
</reference>
<keyword evidence="19" id="KW-1185">Reference proteome</keyword>
<dbReference type="PROSITE" id="PS50857">
    <property type="entry name" value="COX2_CUA"/>
    <property type="match status" value="1"/>
</dbReference>
<evidence type="ECO:0000256" key="3">
    <source>
        <dbReference type="ARBA" id="ARBA00012949"/>
    </source>
</evidence>
<comment type="similarity">
    <text evidence="2">Belongs to the cytochrome c oxidase subunit 2 family.</text>
</comment>
<dbReference type="AlphaFoldDB" id="A0A4R2CVC7"/>
<dbReference type="PANTHER" id="PTHR22888:SF9">
    <property type="entry name" value="CYTOCHROME C OXIDASE SUBUNIT 2"/>
    <property type="match status" value="1"/>
</dbReference>
<dbReference type="GO" id="GO:0042773">
    <property type="term" value="P:ATP synthesis coupled electron transport"/>
    <property type="evidence" value="ECO:0007669"/>
    <property type="project" value="TreeGrafter"/>
</dbReference>
<keyword evidence="4" id="KW-0813">Transport</keyword>
<dbReference type="InterPro" id="IPR008972">
    <property type="entry name" value="Cupredoxin"/>
</dbReference>